<feature type="compositionally biased region" description="Low complexity" evidence="8">
    <location>
        <begin position="530"/>
        <end position="560"/>
    </location>
</feature>
<keyword evidence="4" id="KW-0418">Kinase</keyword>
<evidence type="ECO:0000313" key="12">
    <source>
        <dbReference type="Proteomes" id="UP001489004"/>
    </source>
</evidence>
<dbReference type="SUPFAM" id="SSF52743">
    <property type="entry name" value="Subtilisin-like"/>
    <property type="match status" value="1"/>
</dbReference>
<dbReference type="Gene3D" id="1.10.510.10">
    <property type="entry name" value="Transferase(Phosphotransferase) domain 1"/>
    <property type="match status" value="1"/>
</dbReference>
<dbReference type="PANTHER" id="PTHR44329">
    <property type="entry name" value="SERINE/THREONINE-PROTEIN KINASE TNNI3K-RELATED"/>
    <property type="match status" value="1"/>
</dbReference>
<protein>
    <recommendedName>
        <fullName evidence="10">Protein kinase domain-containing protein</fullName>
    </recommendedName>
</protein>
<reference evidence="11 12" key="1">
    <citation type="journal article" date="2024" name="Nat. Commun.">
        <title>Phylogenomics reveals the evolutionary origins of lichenization in chlorophyte algae.</title>
        <authorList>
            <person name="Puginier C."/>
            <person name="Libourel C."/>
            <person name="Otte J."/>
            <person name="Skaloud P."/>
            <person name="Haon M."/>
            <person name="Grisel S."/>
            <person name="Petersen M."/>
            <person name="Berrin J.G."/>
            <person name="Delaux P.M."/>
            <person name="Dal Grande F."/>
            <person name="Keller J."/>
        </authorList>
    </citation>
    <scope>NUCLEOTIDE SEQUENCE [LARGE SCALE GENOMIC DNA]</scope>
    <source>
        <strain evidence="11 12">SAG 2043</strain>
    </source>
</reference>
<comment type="caution">
    <text evidence="11">The sequence shown here is derived from an EMBL/GenBank/DDBJ whole genome shotgun (WGS) entry which is preliminary data.</text>
</comment>
<evidence type="ECO:0000259" key="10">
    <source>
        <dbReference type="PROSITE" id="PS50011"/>
    </source>
</evidence>
<dbReference type="GO" id="GO:0004252">
    <property type="term" value="F:serine-type endopeptidase activity"/>
    <property type="evidence" value="ECO:0007669"/>
    <property type="project" value="InterPro"/>
</dbReference>
<dbReference type="InterPro" id="IPR051681">
    <property type="entry name" value="Ser/Thr_Kinases-Pseudokinases"/>
</dbReference>
<dbReference type="InterPro" id="IPR036852">
    <property type="entry name" value="Peptidase_S8/S53_dom_sf"/>
</dbReference>
<keyword evidence="9" id="KW-1133">Transmembrane helix</keyword>
<feature type="region of interest" description="Disordered" evidence="8">
    <location>
        <begin position="301"/>
        <end position="322"/>
    </location>
</feature>
<feature type="compositionally biased region" description="Low complexity" evidence="8">
    <location>
        <begin position="647"/>
        <end position="661"/>
    </location>
</feature>
<evidence type="ECO:0000256" key="3">
    <source>
        <dbReference type="ARBA" id="ARBA00022741"/>
    </source>
</evidence>
<dbReference type="Pfam" id="PF07714">
    <property type="entry name" value="PK_Tyr_Ser-Thr"/>
    <property type="match status" value="1"/>
</dbReference>
<evidence type="ECO:0000313" key="11">
    <source>
        <dbReference type="EMBL" id="KAK9816863.1"/>
    </source>
</evidence>
<dbReference type="InterPro" id="IPR011009">
    <property type="entry name" value="Kinase-like_dom_sf"/>
</dbReference>
<dbReference type="InterPro" id="IPR000209">
    <property type="entry name" value="Peptidase_S8/S53_dom"/>
</dbReference>
<dbReference type="InterPro" id="IPR008271">
    <property type="entry name" value="Ser/Thr_kinase_AS"/>
</dbReference>
<dbReference type="Proteomes" id="UP001489004">
    <property type="component" value="Unassembled WGS sequence"/>
</dbReference>
<gene>
    <name evidence="11" type="ORF">WJX72_006274</name>
</gene>
<dbReference type="SMART" id="SM00220">
    <property type="entry name" value="S_TKc"/>
    <property type="match status" value="1"/>
</dbReference>
<dbReference type="EMBL" id="JALJOR010000005">
    <property type="protein sequence ID" value="KAK9816863.1"/>
    <property type="molecule type" value="Genomic_DNA"/>
</dbReference>
<dbReference type="PROSITE" id="PS50011">
    <property type="entry name" value="PROTEIN_KINASE_DOM"/>
    <property type="match status" value="1"/>
</dbReference>
<dbReference type="PROSITE" id="PS00107">
    <property type="entry name" value="PROTEIN_KINASE_ATP"/>
    <property type="match status" value="1"/>
</dbReference>
<evidence type="ECO:0000256" key="2">
    <source>
        <dbReference type="ARBA" id="ARBA00022679"/>
    </source>
</evidence>
<evidence type="ECO:0000256" key="7">
    <source>
        <dbReference type="PROSITE-ProRule" id="PRU10141"/>
    </source>
</evidence>
<dbReference type="PROSITE" id="PS00108">
    <property type="entry name" value="PROTEIN_KINASE_ST"/>
    <property type="match status" value="1"/>
</dbReference>
<accession>A0AAW1Q811</accession>
<dbReference type="Pfam" id="PF00082">
    <property type="entry name" value="Peptidase_S8"/>
    <property type="match status" value="1"/>
</dbReference>
<dbReference type="InterPro" id="IPR001245">
    <property type="entry name" value="Ser-Thr/Tyr_kinase_cat_dom"/>
</dbReference>
<keyword evidence="9" id="KW-0812">Transmembrane</keyword>
<comment type="caution">
    <text evidence="6">Lacks conserved residue(s) required for the propagation of feature annotation.</text>
</comment>
<dbReference type="GO" id="GO:0005524">
    <property type="term" value="F:ATP binding"/>
    <property type="evidence" value="ECO:0007669"/>
    <property type="project" value="UniProtKB-UniRule"/>
</dbReference>
<keyword evidence="12" id="KW-1185">Reference proteome</keyword>
<evidence type="ECO:0000256" key="9">
    <source>
        <dbReference type="SAM" id="Phobius"/>
    </source>
</evidence>
<comment type="similarity">
    <text evidence="6">Belongs to the peptidase S8 family.</text>
</comment>
<keyword evidence="1" id="KW-0723">Serine/threonine-protein kinase</keyword>
<dbReference type="CDD" id="cd13999">
    <property type="entry name" value="STKc_MAP3K-like"/>
    <property type="match status" value="1"/>
</dbReference>
<evidence type="ECO:0000256" key="5">
    <source>
        <dbReference type="ARBA" id="ARBA00022840"/>
    </source>
</evidence>
<proteinExistence type="inferred from homology"/>
<evidence type="ECO:0000256" key="1">
    <source>
        <dbReference type="ARBA" id="ARBA00022527"/>
    </source>
</evidence>
<feature type="region of interest" description="Disordered" evidence="8">
    <location>
        <begin position="466"/>
        <end position="486"/>
    </location>
</feature>
<dbReference type="PANTHER" id="PTHR44329:SF298">
    <property type="entry name" value="MIXED LINEAGE KINASE DOMAIN-LIKE PROTEIN"/>
    <property type="match status" value="1"/>
</dbReference>
<dbReference type="InterPro" id="IPR017441">
    <property type="entry name" value="Protein_kinase_ATP_BS"/>
</dbReference>
<dbReference type="Gene3D" id="3.40.50.200">
    <property type="entry name" value="Peptidase S8/S53 domain"/>
    <property type="match status" value="1"/>
</dbReference>
<keyword evidence="9" id="KW-0472">Membrane</keyword>
<dbReference type="PROSITE" id="PS51892">
    <property type="entry name" value="SUBTILASE"/>
    <property type="match status" value="1"/>
</dbReference>
<evidence type="ECO:0000256" key="8">
    <source>
        <dbReference type="SAM" id="MobiDB-lite"/>
    </source>
</evidence>
<organism evidence="11 12">
    <name type="scientific">[Myrmecia] bisecta</name>
    <dbReference type="NCBI Taxonomy" id="41462"/>
    <lineage>
        <taxon>Eukaryota</taxon>
        <taxon>Viridiplantae</taxon>
        <taxon>Chlorophyta</taxon>
        <taxon>core chlorophytes</taxon>
        <taxon>Trebouxiophyceae</taxon>
        <taxon>Trebouxiales</taxon>
        <taxon>Trebouxiaceae</taxon>
        <taxon>Myrmecia</taxon>
    </lineage>
</organism>
<feature type="compositionally biased region" description="Low complexity" evidence="8">
    <location>
        <begin position="594"/>
        <end position="610"/>
    </location>
</feature>
<feature type="transmembrane region" description="Helical" evidence="9">
    <location>
        <begin position="436"/>
        <end position="460"/>
    </location>
</feature>
<keyword evidence="5 7" id="KW-0067">ATP-binding</keyword>
<keyword evidence="3 7" id="KW-0547">Nucleotide-binding</keyword>
<dbReference type="AlphaFoldDB" id="A0AAW1Q811"/>
<dbReference type="SUPFAM" id="SSF56112">
    <property type="entry name" value="Protein kinase-like (PK-like)"/>
    <property type="match status" value="1"/>
</dbReference>
<dbReference type="Gene3D" id="3.30.200.20">
    <property type="entry name" value="Phosphorylase Kinase, domain 1"/>
    <property type="match status" value="1"/>
</dbReference>
<name>A0AAW1Q811_9CHLO</name>
<dbReference type="InterPro" id="IPR000719">
    <property type="entry name" value="Prot_kinase_dom"/>
</dbReference>
<keyword evidence="2" id="KW-0808">Transferase</keyword>
<feature type="binding site" evidence="7">
    <location>
        <position position="812"/>
    </location>
    <ligand>
        <name>ATP</name>
        <dbReference type="ChEBI" id="CHEBI:30616"/>
    </ligand>
</feature>
<dbReference type="GO" id="GO:0006508">
    <property type="term" value="P:proteolysis"/>
    <property type="evidence" value="ECO:0007669"/>
    <property type="project" value="InterPro"/>
</dbReference>
<feature type="compositionally biased region" description="Pro residues" evidence="8">
    <location>
        <begin position="310"/>
        <end position="321"/>
    </location>
</feature>
<evidence type="ECO:0000256" key="4">
    <source>
        <dbReference type="ARBA" id="ARBA00022777"/>
    </source>
</evidence>
<sequence>MLATLTHAAAGTDQRVQLNATWNLDRLDQLPLDGQYRYTADGTGVTVYLITSGTRLSHAEFASISPGSASRLQAVATYTAQANDGPVDDCGDINGEHLASVVGGRTYGVAKNVSLVSVKFAPCTGISQSDQLVAALTWIAANAAPPGVVLIPVELPSSASAVINATQALLDRQLTVVASAGSSESDACAFAPANMPGVITVAATNMVDQLSDNTNWGACVTVAAPGHDILGAEGPAAASIMLSGADQAAAHAAGVAAQILQIRPDAMPAQVQQMVIDAASLGRIAEPQGIPNRLLQTPLSLQPVAGPATGPAPPPAQPPAGPLLDVDVSFDMAGITAASLDGDAVRSLLASLTSVATSAVTFLGATSMANTAVRIRARIASADPHAVEADLLAARDNGQLAVQVALQLNGGYIGNSLTITIPSDGSGSRALAAQPAFYGSFIGVGGLALIAVAAGVMYRYRQRQRVHPRRRPSLAAQHSKQHVSFNEPEAAGQQLLPEEFVRCSSLDDTGLDPALVRALTLSQGNMKGVGQAQGPAQAQGAPAPKGQATATQLARQALRADMARRQGSTGSMSSGGGSGYQVQLTAVSGSKALGTTSNGSASPNSGSFSGSGVGRSDDRAHPSGAAALPPPGRVVSAPHGDGQGPEASASAQADARSQAGSMSSGSHTSGRLHPGSVSDTPGRGTSVGLPGQGPLEVVVEVGVAPLDNSARSSSLEQRSRQVVVQAGGAPLDNSARSSSQVDQLLQQNFERLISHESSGPSGPSGGANKAVKGQLPDYCIEYSALKLGGLIGKGGFGAVYQGTWQGTDVAIKVFNGSELTKRILKDLNREAFIMSTLRHPNVVTFYGMVLQRHRQALVMQYCDQGSLYHVLHNDALALPWRRRLQMALNVAAGMEYLHSRPPPYGPVVHGDLKSKNLLMDRNFQVLICDFGMSVMKTDTRTSAHSTPESFGITVAWTAPEVLDTLDTQQTRTQAADVYSLGMVLYEILTRQLPFQGLQEAAIVQHVMNGRRPDLPADCPADFAELIRTCWAQDAAQRPTMSWVVNWLADMLRHLPSEKS</sequence>
<dbReference type="GO" id="GO:0004674">
    <property type="term" value="F:protein serine/threonine kinase activity"/>
    <property type="evidence" value="ECO:0007669"/>
    <property type="project" value="UniProtKB-KW"/>
</dbReference>
<feature type="domain" description="Protein kinase" evidence="10">
    <location>
        <begin position="785"/>
        <end position="1051"/>
    </location>
</feature>
<evidence type="ECO:0000256" key="6">
    <source>
        <dbReference type="PROSITE-ProRule" id="PRU01240"/>
    </source>
</evidence>
<feature type="region of interest" description="Disordered" evidence="8">
    <location>
        <begin position="526"/>
        <end position="692"/>
    </location>
</feature>